<sequence length="399" mass="43598">MAIDEKDVNEVAKELKGAFEDFKKANDKELDAIKAEKQKLEEKTDKMNEKLGEIDNLKAELEKELKAAKRPDAAKGKDVEAHKKAFLQFLRKGSDDGLADLQQKAVQVAVEADGGYAVPEELDRTLLQLLKDESPMRRVCNTITVSTSDYKKLVNLGGAGSGWVGETTARPATNTPTLAQIVATMGEIYANPQATQTSLDDVFFDVEQWLSEEVAREFAEKEGSAFLTGDGTNKPKGILAHTLATKADDARAFGSLQKLVSGSAGVFSGDNLIDLIYSLKRGYRQNASFMMNGLTVAKARKLKDTDGNYLWQPGLQQGQPSLLLGYGIEENEDMPDAAADANAIMFGDFKRGYTIVDRMGTRTLRDPFTNKPYVGFYTTKRVGGMLTDSNAIKVLALSA</sequence>
<dbReference type="InterPro" id="IPR054612">
    <property type="entry name" value="Phage_capsid-like_C"/>
</dbReference>
<proteinExistence type="predicted"/>
<organism evidence="4 5">
    <name type="scientific">Acinetobacter tandoii DSM 14970 = CIP 107469</name>
    <dbReference type="NCBI Taxonomy" id="1120927"/>
    <lineage>
        <taxon>Bacteria</taxon>
        <taxon>Pseudomonadati</taxon>
        <taxon>Pseudomonadota</taxon>
        <taxon>Gammaproteobacteria</taxon>
        <taxon>Moraxellales</taxon>
        <taxon>Moraxellaceae</taxon>
        <taxon>Acinetobacter</taxon>
    </lineage>
</organism>
<dbReference type="EMBL" id="AQFM01000038">
    <property type="protein sequence ID" value="EOR06708.1"/>
    <property type="molecule type" value="Genomic_DNA"/>
</dbReference>
<evidence type="ECO:0000256" key="1">
    <source>
        <dbReference type="ARBA" id="ARBA00004328"/>
    </source>
</evidence>
<dbReference type="OrthoDB" id="9786516at2"/>
<dbReference type="NCBIfam" id="TIGR01554">
    <property type="entry name" value="major_cap_HK97"/>
    <property type="match status" value="1"/>
</dbReference>
<dbReference type="Gene3D" id="3.30.2400.10">
    <property type="entry name" value="Major capsid protein gp5"/>
    <property type="match status" value="1"/>
</dbReference>
<keyword evidence="5" id="KW-1185">Reference proteome</keyword>
<dbReference type="eggNOG" id="COG4653">
    <property type="taxonomic scope" value="Bacteria"/>
</dbReference>
<comment type="caution">
    <text evidence="4">The sequence shown here is derived from an EMBL/GenBank/DDBJ whole genome shotgun (WGS) entry which is preliminary data.</text>
</comment>
<comment type="subcellular location">
    <subcellularLocation>
        <location evidence="1">Virion</location>
    </subcellularLocation>
</comment>
<feature type="coiled-coil region" evidence="2">
    <location>
        <begin position="23"/>
        <end position="67"/>
    </location>
</feature>
<dbReference type="Pfam" id="PF05065">
    <property type="entry name" value="Phage_capsid"/>
    <property type="match status" value="1"/>
</dbReference>
<feature type="domain" description="Phage capsid-like C-terminal" evidence="3">
    <location>
        <begin position="114"/>
        <end position="395"/>
    </location>
</feature>
<dbReference type="AlphaFoldDB" id="R9AWY5"/>
<gene>
    <name evidence="4" type="ORF">I593_02296</name>
</gene>
<dbReference type="Proteomes" id="UP000016201">
    <property type="component" value="Unassembled WGS sequence"/>
</dbReference>
<keyword evidence="2" id="KW-0175">Coiled coil</keyword>
<dbReference type="PATRIC" id="fig|1120927.3.peg.2231"/>
<accession>R9AWY5</accession>
<evidence type="ECO:0000256" key="2">
    <source>
        <dbReference type="SAM" id="Coils"/>
    </source>
</evidence>
<dbReference type="RefSeq" id="WP_016167337.1">
    <property type="nucleotide sequence ID" value="NZ_JHZG01000004.1"/>
</dbReference>
<reference evidence="4 5" key="1">
    <citation type="submission" date="2013-03" db="EMBL/GenBank/DDBJ databases">
        <title>The Genome Sequence of Acinetobacter tandoii CIP 107469.</title>
        <authorList>
            <consortium name="The Broad Institute Genome Sequencing Platform"/>
            <consortium name="The Broad Institute Genome Sequencing Center for Infectious Disease"/>
            <person name="Cerqueira G."/>
            <person name="Feldgarden M."/>
            <person name="Courvalin P."/>
            <person name="Perichon B."/>
            <person name="Grillot-Courvalin C."/>
            <person name="Clermont D."/>
            <person name="Rocha E."/>
            <person name="Yoon E.-J."/>
            <person name="Nemec A."/>
            <person name="Walker B."/>
            <person name="Young S.K."/>
            <person name="Zeng Q."/>
            <person name="Gargeya S."/>
            <person name="Fitzgerald M."/>
            <person name="Haas B."/>
            <person name="Abouelleil A."/>
            <person name="Alvarado L."/>
            <person name="Arachchi H.M."/>
            <person name="Berlin A.M."/>
            <person name="Chapman S.B."/>
            <person name="Dewar J."/>
            <person name="Goldberg J."/>
            <person name="Griggs A."/>
            <person name="Gujja S."/>
            <person name="Hansen M."/>
            <person name="Howarth C."/>
            <person name="Imamovic A."/>
            <person name="Larimer J."/>
            <person name="McCowan C."/>
            <person name="Murphy C."/>
            <person name="Neiman D."/>
            <person name="Pearson M."/>
            <person name="Priest M."/>
            <person name="Roberts A."/>
            <person name="Saif S."/>
            <person name="Shea T."/>
            <person name="Sisk P."/>
            <person name="Sykes S."/>
            <person name="Wortman J."/>
            <person name="Nusbaum C."/>
            <person name="Birren B."/>
        </authorList>
    </citation>
    <scope>NUCLEOTIDE SEQUENCE [LARGE SCALE GENOMIC DNA]</scope>
    <source>
        <strain evidence="4 5">CIP 107469</strain>
    </source>
</reference>
<evidence type="ECO:0000313" key="4">
    <source>
        <dbReference type="EMBL" id="EOR06708.1"/>
    </source>
</evidence>
<name>R9AWY5_9GAMM</name>
<evidence type="ECO:0000259" key="3">
    <source>
        <dbReference type="Pfam" id="PF05065"/>
    </source>
</evidence>
<protein>
    <submittedName>
        <fullName evidence="4">HK97 family phage major capsid protein</fullName>
    </submittedName>
</protein>
<dbReference type="SUPFAM" id="SSF56563">
    <property type="entry name" value="Major capsid protein gp5"/>
    <property type="match status" value="1"/>
</dbReference>
<dbReference type="Gene3D" id="3.30.2320.10">
    <property type="entry name" value="hypothetical protein PF0899 domain"/>
    <property type="match status" value="1"/>
</dbReference>
<dbReference type="InterPro" id="IPR024455">
    <property type="entry name" value="Phage_capsid"/>
</dbReference>
<evidence type="ECO:0000313" key="5">
    <source>
        <dbReference type="Proteomes" id="UP000016201"/>
    </source>
</evidence>